<dbReference type="InterPro" id="IPR001054">
    <property type="entry name" value="A/G_cyclase"/>
</dbReference>
<feature type="domain" description="Guanylate cyclase" evidence="1">
    <location>
        <begin position="85"/>
        <end position="121"/>
    </location>
</feature>
<dbReference type="EMBL" id="JAGRRH010000014">
    <property type="protein sequence ID" value="KAG7358926.1"/>
    <property type="molecule type" value="Genomic_DNA"/>
</dbReference>
<protein>
    <recommendedName>
        <fullName evidence="1">Guanylate cyclase domain-containing protein</fullName>
    </recommendedName>
</protein>
<dbReference type="GO" id="GO:0009190">
    <property type="term" value="P:cyclic nucleotide biosynthetic process"/>
    <property type="evidence" value="ECO:0007669"/>
    <property type="project" value="InterPro"/>
</dbReference>
<name>A0A9K3LCS9_9STRA</name>
<evidence type="ECO:0000259" key="1">
    <source>
        <dbReference type="PROSITE" id="PS50125"/>
    </source>
</evidence>
<dbReference type="Proteomes" id="UP000693970">
    <property type="component" value="Unassembled WGS sequence"/>
</dbReference>
<proteinExistence type="predicted"/>
<keyword evidence="3" id="KW-1185">Reference proteome</keyword>
<dbReference type="OrthoDB" id="6127067at2759"/>
<evidence type="ECO:0000313" key="3">
    <source>
        <dbReference type="Proteomes" id="UP000693970"/>
    </source>
</evidence>
<accession>A0A9K3LCS9</accession>
<dbReference type="PROSITE" id="PS50125">
    <property type="entry name" value="GUANYLATE_CYCLASE_2"/>
    <property type="match status" value="1"/>
</dbReference>
<gene>
    <name evidence="2" type="ORF">IV203_015515</name>
</gene>
<sequence length="121" mass="13559">MFIIYDWLVEKRNSLGIHKAPVASNVVTSLFPKNIADRLVKSKKKKDEKRESFMSANCHLRTYLSGGQGKTVGQETIADLFPIASCFFAEIAGFTAWSSTRDPAQVFTLLQTIYQALMPLL</sequence>
<dbReference type="AlphaFoldDB" id="A0A9K3LCS9"/>
<reference evidence="2" key="1">
    <citation type="journal article" date="2021" name="Sci. Rep.">
        <title>Diploid genomic architecture of Nitzschia inconspicua, an elite biomass production diatom.</title>
        <authorList>
            <person name="Oliver A."/>
            <person name="Podell S."/>
            <person name="Pinowska A."/>
            <person name="Traller J.C."/>
            <person name="Smith S.R."/>
            <person name="McClure R."/>
            <person name="Beliaev A."/>
            <person name="Bohutskyi P."/>
            <person name="Hill E.A."/>
            <person name="Rabines A."/>
            <person name="Zheng H."/>
            <person name="Allen L.Z."/>
            <person name="Kuo A."/>
            <person name="Grigoriev I.V."/>
            <person name="Allen A.E."/>
            <person name="Hazlebeck D."/>
            <person name="Allen E.E."/>
        </authorList>
    </citation>
    <scope>NUCLEOTIDE SEQUENCE</scope>
    <source>
        <strain evidence="2">Hildebrandi</strain>
    </source>
</reference>
<organism evidence="2 3">
    <name type="scientific">Nitzschia inconspicua</name>
    <dbReference type="NCBI Taxonomy" id="303405"/>
    <lineage>
        <taxon>Eukaryota</taxon>
        <taxon>Sar</taxon>
        <taxon>Stramenopiles</taxon>
        <taxon>Ochrophyta</taxon>
        <taxon>Bacillariophyta</taxon>
        <taxon>Bacillariophyceae</taxon>
        <taxon>Bacillariophycidae</taxon>
        <taxon>Bacillariales</taxon>
        <taxon>Bacillariaceae</taxon>
        <taxon>Nitzschia</taxon>
    </lineage>
</organism>
<reference evidence="2" key="2">
    <citation type="submission" date="2021-04" db="EMBL/GenBank/DDBJ databases">
        <authorList>
            <person name="Podell S."/>
        </authorList>
    </citation>
    <scope>NUCLEOTIDE SEQUENCE</scope>
    <source>
        <strain evidence="2">Hildebrandi</strain>
    </source>
</reference>
<dbReference type="GO" id="GO:0035556">
    <property type="term" value="P:intracellular signal transduction"/>
    <property type="evidence" value="ECO:0007669"/>
    <property type="project" value="InterPro"/>
</dbReference>
<evidence type="ECO:0000313" key="2">
    <source>
        <dbReference type="EMBL" id="KAG7358926.1"/>
    </source>
</evidence>
<comment type="caution">
    <text evidence="2">The sequence shown here is derived from an EMBL/GenBank/DDBJ whole genome shotgun (WGS) entry which is preliminary data.</text>
</comment>